<dbReference type="EMBL" id="GGEC01084016">
    <property type="protein sequence ID" value="MBX64500.1"/>
    <property type="molecule type" value="Transcribed_RNA"/>
</dbReference>
<reference evidence="1" key="1">
    <citation type="submission" date="2018-02" db="EMBL/GenBank/DDBJ databases">
        <title>Rhizophora mucronata_Transcriptome.</title>
        <authorList>
            <person name="Meera S.P."/>
            <person name="Sreeshan A."/>
            <person name="Augustine A."/>
        </authorList>
    </citation>
    <scope>NUCLEOTIDE SEQUENCE</scope>
    <source>
        <tissue evidence="1">Leaf</tissue>
    </source>
</reference>
<proteinExistence type="predicted"/>
<dbReference type="AlphaFoldDB" id="A0A2P2QBX5"/>
<accession>A0A2P2QBX5</accession>
<protein>
    <submittedName>
        <fullName evidence="1">Uncharacterized protein</fullName>
    </submittedName>
</protein>
<evidence type="ECO:0000313" key="1">
    <source>
        <dbReference type="EMBL" id="MBX64500.1"/>
    </source>
</evidence>
<name>A0A2P2QBX5_RHIMU</name>
<organism evidence="1">
    <name type="scientific">Rhizophora mucronata</name>
    <name type="common">Asiatic mangrove</name>
    <dbReference type="NCBI Taxonomy" id="61149"/>
    <lineage>
        <taxon>Eukaryota</taxon>
        <taxon>Viridiplantae</taxon>
        <taxon>Streptophyta</taxon>
        <taxon>Embryophyta</taxon>
        <taxon>Tracheophyta</taxon>
        <taxon>Spermatophyta</taxon>
        <taxon>Magnoliopsida</taxon>
        <taxon>eudicotyledons</taxon>
        <taxon>Gunneridae</taxon>
        <taxon>Pentapetalae</taxon>
        <taxon>rosids</taxon>
        <taxon>fabids</taxon>
        <taxon>Malpighiales</taxon>
        <taxon>Rhizophoraceae</taxon>
        <taxon>Rhizophora</taxon>
    </lineage>
</organism>
<sequence>MPNGGKWVDVTLLSLRGLNFY</sequence>